<accession>A0A8J7YIW8</accession>
<organism evidence="3 4">
    <name type="scientific">Haloarcula salinisoli</name>
    <dbReference type="NCBI Taxonomy" id="2487746"/>
    <lineage>
        <taxon>Archaea</taxon>
        <taxon>Methanobacteriati</taxon>
        <taxon>Methanobacteriota</taxon>
        <taxon>Stenosarchaea group</taxon>
        <taxon>Halobacteria</taxon>
        <taxon>Halobacteriales</taxon>
        <taxon>Haloarculaceae</taxon>
        <taxon>Haloarcula</taxon>
    </lineage>
</organism>
<name>A0A8J7YIW8_9EURY</name>
<dbReference type="RefSeq" id="WP_220588586.1">
    <property type="nucleotide sequence ID" value="NZ_RKLQ01000002.1"/>
</dbReference>
<sequence length="275" mass="30046">MPSQPRVLGLVVALTLLVSGGVLATGQYYRLSGYESTTATMERAQVQPQYTDGFGPSQTNATADQGAQQPEFGLRNVVYRPNVTYSYTVDGERYTGENVALGTDIVTDNRSDAAALLPARQAGATTTVYYDPADPDDAHLLHRYRFFPGGLLLVAGLLVLTDTLTPNLRFVSFLTGKIPFATLERVPGVERTALSEFSDDPTAILDSLDRWEGTEPSPIRAGASPAVWMLCYLFIADLAIVYFVLSSRPYDLWAMVPFFAVATGVMRLGFRRLDP</sequence>
<dbReference type="Pfam" id="PF12158">
    <property type="entry name" value="DUF3592"/>
    <property type="match status" value="1"/>
</dbReference>
<evidence type="ECO:0000313" key="4">
    <source>
        <dbReference type="Proteomes" id="UP000783863"/>
    </source>
</evidence>
<feature type="transmembrane region" description="Helical" evidence="1">
    <location>
        <begin position="226"/>
        <end position="245"/>
    </location>
</feature>
<proteinExistence type="predicted"/>
<evidence type="ECO:0000259" key="2">
    <source>
        <dbReference type="Pfam" id="PF12158"/>
    </source>
</evidence>
<evidence type="ECO:0000313" key="3">
    <source>
        <dbReference type="EMBL" id="MBX0304368.1"/>
    </source>
</evidence>
<reference evidence="3" key="1">
    <citation type="submission" date="2021-06" db="EMBL/GenBank/DDBJ databases">
        <title>Halomicroarcula sp. F24A a new haloarchaeum isolated from saline soil.</title>
        <authorList>
            <person name="Duran-Viseras A."/>
            <person name="Sanchez-Porro C."/>
            <person name="Ventosa A."/>
        </authorList>
    </citation>
    <scope>NUCLEOTIDE SEQUENCE</scope>
    <source>
        <strain evidence="3">F24A</strain>
    </source>
</reference>
<gene>
    <name evidence="3" type="ORF">EGD98_11880</name>
</gene>
<dbReference type="InterPro" id="IPR021994">
    <property type="entry name" value="DUF3592"/>
</dbReference>
<dbReference type="EMBL" id="RKLQ01000002">
    <property type="protein sequence ID" value="MBX0304368.1"/>
    <property type="molecule type" value="Genomic_DNA"/>
</dbReference>
<keyword evidence="1" id="KW-0472">Membrane</keyword>
<evidence type="ECO:0000256" key="1">
    <source>
        <dbReference type="SAM" id="Phobius"/>
    </source>
</evidence>
<feature type="transmembrane region" description="Helical" evidence="1">
    <location>
        <begin position="252"/>
        <end position="270"/>
    </location>
</feature>
<dbReference type="Proteomes" id="UP000783863">
    <property type="component" value="Unassembled WGS sequence"/>
</dbReference>
<feature type="domain" description="DUF3592" evidence="2">
    <location>
        <begin position="76"/>
        <end position="142"/>
    </location>
</feature>
<comment type="caution">
    <text evidence="3">The sequence shown here is derived from an EMBL/GenBank/DDBJ whole genome shotgun (WGS) entry which is preliminary data.</text>
</comment>
<keyword evidence="1" id="KW-0812">Transmembrane</keyword>
<protein>
    <submittedName>
        <fullName evidence="3">DUF3592 domain-containing protein</fullName>
    </submittedName>
</protein>
<keyword evidence="4" id="KW-1185">Reference proteome</keyword>
<dbReference type="AlphaFoldDB" id="A0A8J7YIW8"/>
<keyword evidence="1" id="KW-1133">Transmembrane helix</keyword>